<keyword evidence="13" id="KW-1185">Reference proteome</keyword>
<evidence type="ECO:0000256" key="9">
    <source>
        <dbReference type="RuleBase" id="RU003357"/>
    </source>
</evidence>
<evidence type="ECO:0000313" key="12">
    <source>
        <dbReference type="EMBL" id="ANE50729.1"/>
    </source>
</evidence>
<dbReference type="InterPro" id="IPR023996">
    <property type="entry name" value="TonB-dep_OMP_SusC/RagA"/>
</dbReference>
<evidence type="ECO:0000256" key="6">
    <source>
        <dbReference type="ARBA" id="ARBA00023136"/>
    </source>
</evidence>
<dbReference type="InterPro" id="IPR012910">
    <property type="entry name" value="Plug_dom"/>
</dbReference>
<dbReference type="Pfam" id="PF07715">
    <property type="entry name" value="Plug"/>
    <property type="match status" value="1"/>
</dbReference>
<dbReference type="InterPro" id="IPR037066">
    <property type="entry name" value="Plug_dom_sf"/>
</dbReference>
<organism evidence="12 13">
    <name type="scientific">Flavisolibacter tropicus</name>
    <dbReference type="NCBI Taxonomy" id="1492898"/>
    <lineage>
        <taxon>Bacteria</taxon>
        <taxon>Pseudomonadati</taxon>
        <taxon>Bacteroidota</taxon>
        <taxon>Chitinophagia</taxon>
        <taxon>Chitinophagales</taxon>
        <taxon>Chitinophagaceae</taxon>
        <taxon>Flavisolibacter</taxon>
    </lineage>
</organism>
<dbReference type="NCBIfam" id="TIGR04056">
    <property type="entry name" value="OMP_RagA_SusC"/>
    <property type="match status" value="1"/>
</dbReference>
<dbReference type="Gene3D" id="2.40.170.20">
    <property type="entry name" value="TonB-dependent receptor, beta-barrel domain"/>
    <property type="match status" value="1"/>
</dbReference>
<evidence type="ECO:0000259" key="10">
    <source>
        <dbReference type="Pfam" id="PF00593"/>
    </source>
</evidence>
<dbReference type="KEGG" id="fla:SY85_09705"/>
<reference evidence="12 13" key="2">
    <citation type="journal article" date="2016" name="Int. J. Syst. Evol. Microbiol.">
        <title>Flavisolibacter tropicus sp. nov., isolated from tropical soil.</title>
        <authorList>
            <person name="Lee J.J."/>
            <person name="Kang M.S."/>
            <person name="Kim G.S."/>
            <person name="Lee C.S."/>
            <person name="Lim S."/>
            <person name="Lee J."/>
            <person name="Roh S.H."/>
            <person name="Kang H."/>
            <person name="Ha J.M."/>
            <person name="Bae S."/>
            <person name="Jung H.Y."/>
            <person name="Kim M.K."/>
        </authorList>
    </citation>
    <scope>NUCLEOTIDE SEQUENCE [LARGE SCALE GENOMIC DNA]</scope>
    <source>
        <strain evidence="12 13">LCS9</strain>
    </source>
</reference>
<dbReference type="NCBIfam" id="TIGR04057">
    <property type="entry name" value="SusC_RagA_signa"/>
    <property type="match status" value="1"/>
</dbReference>
<comment type="subcellular location">
    <subcellularLocation>
        <location evidence="1 8">Cell outer membrane</location>
        <topology evidence="1 8">Multi-pass membrane protein</topology>
    </subcellularLocation>
</comment>
<keyword evidence="2 8" id="KW-0813">Transport</keyword>
<dbReference type="OrthoDB" id="9768177at2"/>
<keyword evidence="3 8" id="KW-1134">Transmembrane beta strand</keyword>
<feature type="domain" description="TonB-dependent receptor plug" evidence="11">
    <location>
        <begin position="118"/>
        <end position="223"/>
    </location>
</feature>
<dbReference type="SUPFAM" id="SSF49464">
    <property type="entry name" value="Carboxypeptidase regulatory domain-like"/>
    <property type="match status" value="1"/>
</dbReference>
<dbReference type="SUPFAM" id="SSF56935">
    <property type="entry name" value="Porins"/>
    <property type="match status" value="1"/>
</dbReference>
<accession>A0A172TUG6</accession>
<comment type="similarity">
    <text evidence="8 9">Belongs to the TonB-dependent receptor family.</text>
</comment>
<evidence type="ECO:0000256" key="3">
    <source>
        <dbReference type="ARBA" id="ARBA00022452"/>
    </source>
</evidence>
<dbReference type="EMBL" id="CP011390">
    <property type="protein sequence ID" value="ANE50729.1"/>
    <property type="molecule type" value="Genomic_DNA"/>
</dbReference>
<dbReference type="STRING" id="1492898.SY85_09705"/>
<proteinExistence type="inferred from homology"/>
<dbReference type="InterPro" id="IPR008969">
    <property type="entry name" value="CarboxyPept-like_regulatory"/>
</dbReference>
<dbReference type="Pfam" id="PF00593">
    <property type="entry name" value="TonB_dep_Rec_b-barrel"/>
    <property type="match status" value="1"/>
</dbReference>
<dbReference type="RefSeq" id="WP_066403993.1">
    <property type="nucleotide sequence ID" value="NZ_CP011390.1"/>
</dbReference>
<evidence type="ECO:0000259" key="11">
    <source>
        <dbReference type="Pfam" id="PF07715"/>
    </source>
</evidence>
<evidence type="ECO:0000256" key="1">
    <source>
        <dbReference type="ARBA" id="ARBA00004571"/>
    </source>
</evidence>
<dbReference type="InterPro" id="IPR039426">
    <property type="entry name" value="TonB-dep_rcpt-like"/>
</dbReference>
<evidence type="ECO:0000256" key="4">
    <source>
        <dbReference type="ARBA" id="ARBA00022692"/>
    </source>
</evidence>
<dbReference type="Gene3D" id="2.60.40.1120">
    <property type="entry name" value="Carboxypeptidase-like, regulatory domain"/>
    <property type="match status" value="1"/>
</dbReference>
<dbReference type="InterPro" id="IPR036942">
    <property type="entry name" value="Beta-barrel_TonB_sf"/>
</dbReference>
<dbReference type="Gene3D" id="2.170.130.10">
    <property type="entry name" value="TonB-dependent receptor, plug domain"/>
    <property type="match status" value="1"/>
</dbReference>
<evidence type="ECO:0000256" key="7">
    <source>
        <dbReference type="ARBA" id="ARBA00023237"/>
    </source>
</evidence>
<dbReference type="Pfam" id="PF13715">
    <property type="entry name" value="CarbopepD_reg_2"/>
    <property type="match status" value="1"/>
</dbReference>
<reference evidence="13" key="1">
    <citation type="submission" date="2015-01" db="EMBL/GenBank/DDBJ databases">
        <title>Flavisolibacter sp./LCS9/ whole genome sequencing.</title>
        <authorList>
            <person name="Kim M.K."/>
            <person name="Srinivasan S."/>
            <person name="Lee J.-J."/>
        </authorList>
    </citation>
    <scope>NUCLEOTIDE SEQUENCE [LARGE SCALE GENOMIC DNA]</scope>
    <source>
        <strain evidence="13">LCS9</strain>
    </source>
</reference>
<dbReference type="AlphaFoldDB" id="A0A172TUG6"/>
<keyword evidence="6 8" id="KW-0472">Membrane</keyword>
<name>A0A172TUG6_9BACT</name>
<keyword evidence="7 8" id="KW-0998">Cell outer membrane</keyword>
<dbReference type="PATRIC" id="fig|1492898.3.peg.2081"/>
<sequence>MKLKIALLLCTILLLQGALIPVWAQSLTVKGKVISKNNNEPLPGATVTIKGSNTATITDENGDFTINIPQRGSMLVISYAGMESQEVSAGDGAVAVSLAGITGSLNEVVVVGYGQQRKANVTGSISSIKADQLQTVSNTRLDQALQGRTAGVVVRPTSGQPGAPVNIRIRGTSSNRNSNPLFIVDGIKTGGMESIDPADIASMDILKDAASAAIYGSEGANGVIIITTKTGRRNSSSISYSGQYGVQSVKDGFIDMMNAQQYQQYLEEAKVAGRPTAADVAGIGAGTNWLDESLQTAPQQHHSLTFSGGTDRTTYLVTGNVFTQDGVIGGDKSRFNRYSVRFNGDYKVKSWLNIGNRLAYSNHRRRAISDNNEFGSIISSAVVMDPTTPVRYLPGTTLPTHVQNALAANKPLLRDENGNLYGVSNFLKGEYVNPVARIQETNGENVQNKLIGNVFADIEPFRGFKFTSRIGIDAAFQLQHGWTPTYWFSDESQNTVASGYDVSDNWYTWLWENFATYQRKVGDHNFTILGGTSAQKTHEQHMGGSYSGLFKEEDRFSYADYVPDANDRIGSTAFDVTLASFFGRLTYDYKGRYLFNASVRSDGSSKVAPGYQWKTFPAFSAGWVLSNESFFPTSISRVVSNAKLRASWGQNGSISSVGIGEWMNRIGGGLQYPDASGNLIVGAAPTSLPNPELTWETGEQVDIGADLSFFSNRLNFTVDYYKRTTKDLLTTGTAPSFVGANITTVNAGDVVNKGWEFELSYANMPLRKGDFSYEIGGNLSTLHNEVTYLDPNSPIIFGAGVGTGWSATAMQVGYPIWYFNGYKTSGIFQTQDEINAYLAKTGITGYTPKPGEPIVVDVNGDKQISGADQTMIGSPHPTLSYGGRINLGFKGFDFLMFVQGQSGNDILMGFNRTDRATANKPLFFYNDRWTGPNSTNSWFAPNASNPYIYNGDLMIFNGAYTRIRQLQLGYTLPGSLLNRAKINNARVYVSLDDYFTFTKYPGVDPEGGSNDGNSIGIDRGGYPVPRKLMFGLTFSF</sequence>
<evidence type="ECO:0000256" key="8">
    <source>
        <dbReference type="PROSITE-ProRule" id="PRU01360"/>
    </source>
</evidence>
<evidence type="ECO:0000256" key="2">
    <source>
        <dbReference type="ARBA" id="ARBA00022448"/>
    </source>
</evidence>
<evidence type="ECO:0000313" key="13">
    <source>
        <dbReference type="Proteomes" id="UP000077177"/>
    </source>
</evidence>
<dbReference type="Proteomes" id="UP000077177">
    <property type="component" value="Chromosome"/>
</dbReference>
<protein>
    <submittedName>
        <fullName evidence="12">Membrane protein</fullName>
    </submittedName>
</protein>
<dbReference type="PROSITE" id="PS52016">
    <property type="entry name" value="TONB_DEPENDENT_REC_3"/>
    <property type="match status" value="1"/>
</dbReference>
<dbReference type="InterPro" id="IPR000531">
    <property type="entry name" value="Beta-barrel_TonB"/>
</dbReference>
<evidence type="ECO:0000256" key="5">
    <source>
        <dbReference type="ARBA" id="ARBA00023077"/>
    </source>
</evidence>
<gene>
    <name evidence="12" type="ORF">SY85_09705</name>
</gene>
<keyword evidence="5 9" id="KW-0798">TonB box</keyword>
<feature type="domain" description="TonB-dependent receptor-like beta-barrel" evidence="10">
    <location>
        <begin position="474"/>
        <end position="973"/>
    </location>
</feature>
<dbReference type="InterPro" id="IPR023997">
    <property type="entry name" value="TonB-dep_OMP_SusC/RagA_CS"/>
</dbReference>
<dbReference type="GO" id="GO:0009279">
    <property type="term" value="C:cell outer membrane"/>
    <property type="evidence" value="ECO:0007669"/>
    <property type="project" value="UniProtKB-SubCell"/>
</dbReference>
<keyword evidence="4 8" id="KW-0812">Transmembrane</keyword>